<evidence type="ECO:0000313" key="4">
    <source>
        <dbReference type="EMBL" id="GLC31183.1"/>
    </source>
</evidence>
<dbReference type="Pfam" id="PF00583">
    <property type="entry name" value="Acetyltransf_1"/>
    <property type="match status" value="1"/>
</dbReference>
<dbReference type="InterPro" id="IPR050680">
    <property type="entry name" value="YpeA/RimI_acetyltransf"/>
</dbReference>
<accession>A0ABQ5N7G7</accession>
<evidence type="ECO:0000256" key="1">
    <source>
        <dbReference type="ARBA" id="ARBA00022679"/>
    </source>
</evidence>
<sequence>MIRNTAEYKFRLAEREDDKNILKVYKSIIGTQGCTWDEDYPSMEWIILDIKMKSLYCLTNDKGEILAVATAGPLNELIDLTWDQRMTKPCELARIGVLPSLQNRGIASRLLNAVIEDCKSRGYNGMRFLVSKTNYNAQMLYNKFAFKKVGEVFRYGHDYCSYYKLFN</sequence>
<name>A0ABQ5N7G7_9CLOT</name>
<keyword evidence="5" id="KW-1185">Reference proteome</keyword>
<dbReference type="PROSITE" id="PS51186">
    <property type="entry name" value="GNAT"/>
    <property type="match status" value="1"/>
</dbReference>
<dbReference type="Gene3D" id="3.40.630.30">
    <property type="match status" value="1"/>
</dbReference>
<evidence type="ECO:0000259" key="3">
    <source>
        <dbReference type="PROSITE" id="PS51186"/>
    </source>
</evidence>
<reference evidence="4 5" key="1">
    <citation type="journal article" date="2024" name="Int. J. Syst. Evol. Microbiol.">
        <title>Clostridium omnivorum sp. nov., isolated from anoxic soil under the treatment of reductive soil disinfestation.</title>
        <authorList>
            <person name="Ueki A."/>
            <person name="Tonouchi A."/>
            <person name="Kaku N."/>
            <person name="Honma S."/>
            <person name="Ueki K."/>
        </authorList>
    </citation>
    <scope>NUCLEOTIDE SEQUENCE [LARGE SCALE GENOMIC DNA]</scope>
    <source>
        <strain evidence="4 5">E14</strain>
    </source>
</reference>
<gene>
    <name evidence="4" type="ORF">bsdE14_25930</name>
</gene>
<comment type="caution">
    <text evidence="4">The sequence shown here is derived from an EMBL/GenBank/DDBJ whole genome shotgun (WGS) entry which is preliminary data.</text>
</comment>
<feature type="domain" description="N-acetyltransferase" evidence="3">
    <location>
        <begin position="8"/>
        <end position="167"/>
    </location>
</feature>
<dbReference type="RefSeq" id="WP_264850461.1">
    <property type="nucleotide sequence ID" value="NZ_BRXR01000001.1"/>
</dbReference>
<dbReference type="InterPro" id="IPR000182">
    <property type="entry name" value="GNAT_dom"/>
</dbReference>
<keyword evidence="1" id="KW-0808">Transferase</keyword>
<evidence type="ECO:0000313" key="5">
    <source>
        <dbReference type="Proteomes" id="UP001208567"/>
    </source>
</evidence>
<evidence type="ECO:0000256" key="2">
    <source>
        <dbReference type="ARBA" id="ARBA00023315"/>
    </source>
</evidence>
<protein>
    <recommendedName>
        <fullName evidence="3">N-acetyltransferase domain-containing protein</fullName>
    </recommendedName>
</protein>
<proteinExistence type="predicted"/>
<organism evidence="4 5">
    <name type="scientific">Clostridium omnivorum</name>
    <dbReference type="NCBI Taxonomy" id="1604902"/>
    <lineage>
        <taxon>Bacteria</taxon>
        <taxon>Bacillati</taxon>
        <taxon>Bacillota</taxon>
        <taxon>Clostridia</taxon>
        <taxon>Eubacteriales</taxon>
        <taxon>Clostridiaceae</taxon>
        <taxon>Clostridium</taxon>
    </lineage>
</organism>
<dbReference type="EMBL" id="BRXR01000001">
    <property type="protein sequence ID" value="GLC31183.1"/>
    <property type="molecule type" value="Genomic_DNA"/>
</dbReference>
<dbReference type="Proteomes" id="UP001208567">
    <property type="component" value="Unassembled WGS sequence"/>
</dbReference>
<dbReference type="SUPFAM" id="SSF55729">
    <property type="entry name" value="Acyl-CoA N-acyltransferases (Nat)"/>
    <property type="match status" value="1"/>
</dbReference>
<keyword evidence="2" id="KW-0012">Acyltransferase</keyword>
<dbReference type="CDD" id="cd04301">
    <property type="entry name" value="NAT_SF"/>
    <property type="match status" value="1"/>
</dbReference>
<dbReference type="InterPro" id="IPR016181">
    <property type="entry name" value="Acyl_CoA_acyltransferase"/>
</dbReference>
<dbReference type="PANTHER" id="PTHR43420">
    <property type="entry name" value="ACETYLTRANSFERASE"/>
    <property type="match status" value="1"/>
</dbReference>